<evidence type="ECO:0000256" key="2">
    <source>
        <dbReference type="ARBA" id="ARBA00022692"/>
    </source>
</evidence>
<name>A0A1M7JNA1_9BACI</name>
<keyword evidence="2 5" id="KW-0812">Transmembrane</keyword>
<evidence type="ECO:0000256" key="4">
    <source>
        <dbReference type="ARBA" id="ARBA00023136"/>
    </source>
</evidence>
<keyword evidence="8" id="KW-1185">Reference proteome</keyword>
<dbReference type="AlphaFoldDB" id="A0A1M7JNA1"/>
<organism evidence="7 8">
    <name type="scientific">Gracilibacillus kekensis</name>
    <dbReference type="NCBI Taxonomy" id="1027249"/>
    <lineage>
        <taxon>Bacteria</taxon>
        <taxon>Bacillati</taxon>
        <taxon>Bacillota</taxon>
        <taxon>Bacilli</taxon>
        <taxon>Bacillales</taxon>
        <taxon>Bacillaceae</taxon>
        <taxon>Gracilibacillus</taxon>
    </lineage>
</organism>
<sequence>MNKKEVSQLRERNIAIAYILWFFFGQIGVHRFYTGRIGSGIAQLLLGVVGWFSVWIVIGWIPLIVLWVWLFVDIFLIPSMCRNPR</sequence>
<accession>A0A1M7JNA1</accession>
<keyword evidence="4 5" id="KW-0472">Membrane</keyword>
<dbReference type="Pfam" id="PF05154">
    <property type="entry name" value="TM2"/>
    <property type="match status" value="1"/>
</dbReference>
<evidence type="ECO:0000256" key="1">
    <source>
        <dbReference type="ARBA" id="ARBA00004141"/>
    </source>
</evidence>
<dbReference type="EMBL" id="FRCZ01000001">
    <property type="protein sequence ID" value="SHM54381.1"/>
    <property type="molecule type" value="Genomic_DNA"/>
</dbReference>
<feature type="domain" description="TM2" evidence="6">
    <location>
        <begin position="11"/>
        <end position="61"/>
    </location>
</feature>
<proteinExistence type="predicted"/>
<feature type="transmembrane region" description="Helical" evidence="5">
    <location>
        <begin position="53"/>
        <end position="77"/>
    </location>
</feature>
<dbReference type="InterPro" id="IPR007829">
    <property type="entry name" value="TM2"/>
</dbReference>
<dbReference type="STRING" id="1027249.SAMN05216179_0421"/>
<dbReference type="InterPro" id="IPR050932">
    <property type="entry name" value="TM2D1-3-like"/>
</dbReference>
<dbReference type="Proteomes" id="UP000184184">
    <property type="component" value="Unassembled WGS sequence"/>
</dbReference>
<dbReference type="PANTHER" id="PTHR21016:SF25">
    <property type="entry name" value="TM2 DOMAIN-CONTAINING PROTEIN DDB_G0277895-RELATED"/>
    <property type="match status" value="1"/>
</dbReference>
<feature type="transmembrane region" description="Helical" evidence="5">
    <location>
        <begin position="12"/>
        <end position="33"/>
    </location>
</feature>
<comment type="subcellular location">
    <subcellularLocation>
        <location evidence="1">Membrane</location>
        <topology evidence="1">Multi-pass membrane protein</topology>
    </subcellularLocation>
</comment>
<evidence type="ECO:0000256" key="5">
    <source>
        <dbReference type="SAM" id="Phobius"/>
    </source>
</evidence>
<dbReference type="OrthoDB" id="2004788at2"/>
<gene>
    <name evidence="7" type="ORF">SAMN05216179_0421</name>
</gene>
<evidence type="ECO:0000256" key="3">
    <source>
        <dbReference type="ARBA" id="ARBA00022989"/>
    </source>
</evidence>
<dbReference type="PANTHER" id="PTHR21016">
    <property type="entry name" value="BETA-AMYLOID BINDING PROTEIN-RELATED"/>
    <property type="match status" value="1"/>
</dbReference>
<evidence type="ECO:0000313" key="8">
    <source>
        <dbReference type="Proteomes" id="UP000184184"/>
    </source>
</evidence>
<evidence type="ECO:0000313" key="7">
    <source>
        <dbReference type="EMBL" id="SHM54381.1"/>
    </source>
</evidence>
<reference evidence="7 8" key="1">
    <citation type="submission" date="2016-11" db="EMBL/GenBank/DDBJ databases">
        <authorList>
            <person name="Jaros S."/>
            <person name="Januszkiewicz K."/>
            <person name="Wedrychowicz H."/>
        </authorList>
    </citation>
    <scope>NUCLEOTIDE SEQUENCE [LARGE SCALE GENOMIC DNA]</scope>
    <source>
        <strain evidence="7 8">CGMCC 1.10681</strain>
    </source>
</reference>
<protein>
    <submittedName>
        <fullName evidence="7">TM2 domain-containing membrane protein YozV</fullName>
    </submittedName>
</protein>
<evidence type="ECO:0000259" key="6">
    <source>
        <dbReference type="Pfam" id="PF05154"/>
    </source>
</evidence>
<keyword evidence="3 5" id="KW-1133">Transmembrane helix</keyword>
<dbReference type="GO" id="GO:0016020">
    <property type="term" value="C:membrane"/>
    <property type="evidence" value="ECO:0007669"/>
    <property type="project" value="UniProtKB-SubCell"/>
</dbReference>